<protein>
    <recommendedName>
        <fullName evidence="1">DUF5716 domain-containing protein</fullName>
    </recommendedName>
</protein>
<dbReference type="InterPro" id="IPR043770">
    <property type="entry name" value="DUF5716_C"/>
</dbReference>
<accession>A0A1M6CD46</accession>
<dbReference type="Proteomes" id="UP000184342">
    <property type="component" value="Unassembled WGS sequence"/>
</dbReference>
<dbReference type="AlphaFoldDB" id="A0A1M6CD46"/>
<evidence type="ECO:0000313" key="2">
    <source>
        <dbReference type="EMBL" id="SHI58917.1"/>
    </source>
</evidence>
<evidence type="ECO:0000313" key="3">
    <source>
        <dbReference type="Proteomes" id="UP000184342"/>
    </source>
</evidence>
<gene>
    <name evidence="2" type="ORF">SAMN02745691_00535</name>
</gene>
<proteinExistence type="predicted"/>
<dbReference type="STRING" id="1122934.SAMN02745691_00535"/>
<name>A0A1M6CD46_9FIRM</name>
<dbReference type="RefSeq" id="WP_073992822.1">
    <property type="nucleotide sequence ID" value="NZ_FQYT01000004.1"/>
</dbReference>
<dbReference type="OrthoDB" id="1918132at2"/>
<sequence length="371" mass="41887">MRKNPDNLVIGIDMTGGHRVVSYFSEGMKNPESVSLKNRENRYLIPKDKYNLGNLIGLAKRTSGKDQVKGVVFVVDSPDEDTLTGLKKEMEKLSYTKDDLRVVGKGESFACYVFGQDESLRKNDVVMFELTQETFRFYRMKTGRGRPPYMITVEEEDLSALLDTGMLDDGRNHEYCDTVFSEIIEKKMGSSLVSSIYLVGSGFNEKWYSKSLNLLCQKRRVFLGQNLLSLGACHSFQNGGKMSDYIMICEGRTINAISVVARHKGRNIQVPLSEAGVRWYEARAEIEGILDTPDFLEFVLSFPIQGRGSHLSVSLEGFPARPHKTTRIAICTEYRNSREFSITIKDKGFGELFKSSGMVVKKNVNADEYTD</sequence>
<evidence type="ECO:0000259" key="1">
    <source>
        <dbReference type="Pfam" id="PF18980"/>
    </source>
</evidence>
<dbReference type="Pfam" id="PF18980">
    <property type="entry name" value="DUF5716_C"/>
    <property type="match status" value="1"/>
</dbReference>
<organism evidence="2 3">
    <name type="scientific">Parasporobacterium paucivorans DSM 15970</name>
    <dbReference type="NCBI Taxonomy" id="1122934"/>
    <lineage>
        <taxon>Bacteria</taxon>
        <taxon>Bacillati</taxon>
        <taxon>Bacillota</taxon>
        <taxon>Clostridia</taxon>
        <taxon>Lachnospirales</taxon>
        <taxon>Lachnospiraceae</taxon>
        <taxon>Parasporobacterium</taxon>
    </lineage>
</organism>
<reference evidence="2 3" key="1">
    <citation type="submission" date="2016-11" db="EMBL/GenBank/DDBJ databases">
        <authorList>
            <person name="Jaros S."/>
            <person name="Januszkiewicz K."/>
            <person name="Wedrychowicz H."/>
        </authorList>
    </citation>
    <scope>NUCLEOTIDE SEQUENCE [LARGE SCALE GENOMIC DNA]</scope>
    <source>
        <strain evidence="2 3">DSM 15970</strain>
    </source>
</reference>
<dbReference type="EMBL" id="FQYT01000004">
    <property type="protein sequence ID" value="SHI58917.1"/>
    <property type="molecule type" value="Genomic_DNA"/>
</dbReference>
<keyword evidence="3" id="KW-1185">Reference proteome</keyword>
<feature type="domain" description="DUF5716" evidence="1">
    <location>
        <begin position="71"/>
        <end position="365"/>
    </location>
</feature>